<dbReference type="InterPro" id="IPR011009">
    <property type="entry name" value="Kinase-like_dom_sf"/>
</dbReference>
<evidence type="ECO:0000259" key="10">
    <source>
        <dbReference type="Pfam" id="PF12202"/>
    </source>
</evidence>
<keyword evidence="9" id="KW-0175">Coiled coil</keyword>
<dbReference type="Gene3D" id="3.10.20.90">
    <property type="entry name" value="Phosphatidylinositol 3-kinase Catalytic Subunit, Chain A, domain 1"/>
    <property type="match status" value="1"/>
</dbReference>
<comment type="catalytic activity">
    <reaction evidence="7">
        <text>L-threonyl-[protein] + ATP = O-phospho-L-threonyl-[protein] + ADP + H(+)</text>
        <dbReference type="Rhea" id="RHEA:46608"/>
        <dbReference type="Rhea" id="RHEA-COMP:11060"/>
        <dbReference type="Rhea" id="RHEA-COMP:11605"/>
        <dbReference type="ChEBI" id="CHEBI:15378"/>
        <dbReference type="ChEBI" id="CHEBI:30013"/>
        <dbReference type="ChEBI" id="CHEBI:30616"/>
        <dbReference type="ChEBI" id="CHEBI:61977"/>
        <dbReference type="ChEBI" id="CHEBI:456216"/>
        <dbReference type="EC" id="2.7.11.1"/>
    </reaction>
</comment>
<gene>
    <name evidence="11" type="ORF">RD792_015467</name>
</gene>
<protein>
    <recommendedName>
        <fullName evidence="1">non-specific serine/threonine protein kinase</fullName>
        <ecNumber evidence="1">2.7.11.1</ecNumber>
    </recommendedName>
</protein>
<evidence type="ECO:0000256" key="6">
    <source>
        <dbReference type="ARBA" id="ARBA00022840"/>
    </source>
</evidence>
<keyword evidence="4" id="KW-0547">Nucleotide-binding</keyword>
<accession>A0ABR0CGW9</accession>
<keyword evidence="5" id="KW-0418">Kinase</keyword>
<dbReference type="Pfam" id="PF12202">
    <property type="entry name" value="OSR1_C"/>
    <property type="match status" value="1"/>
</dbReference>
<evidence type="ECO:0000256" key="9">
    <source>
        <dbReference type="SAM" id="Coils"/>
    </source>
</evidence>
<evidence type="ECO:0000256" key="7">
    <source>
        <dbReference type="ARBA" id="ARBA00047899"/>
    </source>
</evidence>
<evidence type="ECO:0000256" key="4">
    <source>
        <dbReference type="ARBA" id="ARBA00022741"/>
    </source>
</evidence>
<comment type="catalytic activity">
    <reaction evidence="8">
        <text>L-seryl-[protein] + ATP = O-phospho-L-seryl-[protein] + ADP + H(+)</text>
        <dbReference type="Rhea" id="RHEA:17989"/>
        <dbReference type="Rhea" id="RHEA-COMP:9863"/>
        <dbReference type="Rhea" id="RHEA-COMP:11604"/>
        <dbReference type="ChEBI" id="CHEBI:15378"/>
        <dbReference type="ChEBI" id="CHEBI:29999"/>
        <dbReference type="ChEBI" id="CHEBI:30616"/>
        <dbReference type="ChEBI" id="CHEBI:83421"/>
        <dbReference type="ChEBI" id="CHEBI:456216"/>
        <dbReference type="EC" id="2.7.11.1"/>
    </reaction>
</comment>
<dbReference type="SUPFAM" id="SSF56112">
    <property type="entry name" value="Protein kinase-like (PK-like)"/>
    <property type="match status" value="1"/>
</dbReference>
<dbReference type="Gene3D" id="3.30.200.20">
    <property type="entry name" value="Phosphorylase Kinase, domain 1"/>
    <property type="match status" value="1"/>
</dbReference>
<evidence type="ECO:0000313" key="11">
    <source>
        <dbReference type="EMBL" id="KAK4476322.1"/>
    </source>
</evidence>
<keyword evidence="3" id="KW-0808">Transferase</keyword>
<proteinExistence type="predicted"/>
<evidence type="ECO:0000256" key="1">
    <source>
        <dbReference type="ARBA" id="ARBA00012513"/>
    </source>
</evidence>
<dbReference type="InterPro" id="IPR024678">
    <property type="entry name" value="Kinase_OSR1/WNK_CCT"/>
</dbReference>
<evidence type="ECO:0000256" key="2">
    <source>
        <dbReference type="ARBA" id="ARBA00022527"/>
    </source>
</evidence>
<dbReference type="PANTHER" id="PTHR13902">
    <property type="entry name" value="SERINE/THREONINE-PROTEIN KINASE WNK WITH NO LYSINE -RELATED"/>
    <property type="match status" value="1"/>
</dbReference>
<evidence type="ECO:0000256" key="3">
    <source>
        <dbReference type="ARBA" id="ARBA00022679"/>
    </source>
</evidence>
<feature type="domain" description="Serine/threonine-protein kinase OSR1/WNK CCT" evidence="10">
    <location>
        <begin position="221"/>
        <end position="277"/>
    </location>
</feature>
<evidence type="ECO:0000313" key="12">
    <source>
        <dbReference type="Proteomes" id="UP001291926"/>
    </source>
</evidence>
<keyword evidence="12" id="KW-1185">Reference proteome</keyword>
<dbReference type="Proteomes" id="UP001291926">
    <property type="component" value="Unassembled WGS sequence"/>
</dbReference>
<organism evidence="11 12">
    <name type="scientific">Penstemon davidsonii</name>
    <dbReference type="NCBI Taxonomy" id="160366"/>
    <lineage>
        <taxon>Eukaryota</taxon>
        <taxon>Viridiplantae</taxon>
        <taxon>Streptophyta</taxon>
        <taxon>Embryophyta</taxon>
        <taxon>Tracheophyta</taxon>
        <taxon>Spermatophyta</taxon>
        <taxon>Magnoliopsida</taxon>
        <taxon>eudicotyledons</taxon>
        <taxon>Gunneridae</taxon>
        <taxon>Pentapetalae</taxon>
        <taxon>asterids</taxon>
        <taxon>lamiids</taxon>
        <taxon>Lamiales</taxon>
        <taxon>Plantaginaceae</taxon>
        <taxon>Cheloneae</taxon>
        <taxon>Penstemon</taxon>
    </lineage>
</organism>
<keyword evidence="6" id="KW-0067">ATP-binding</keyword>
<reference evidence="11 12" key="1">
    <citation type="journal article" date="2023" name="bioRxiv">
        <title>Genome report: Whole genome sequence and annotation of Penstemon davidsonii.</title>
        <authorList>
            <person name="Ostevik K.L."/>
            <person name="Alabady M."/>
            <person name="Zhang M."/>
            <person name="Rausher M.D."/>
        </authorList>
    </citation>
    <scope>NUCLEOTIDE SEQUENCE [LARGE SCALE GENOMIC DNA]</scope>
    <source>
        <strain evidence="11">DNT005</strain>
        <tissue evidence="11">Whole leaf</tissue>
    </source>
</reference>
<evidence type="ECO:0000256" key="8">
    <source>
        <dbReference type="ARBA" id="ARBA00048679"/>
    </source>
</evidence>
<keyword evidence="2" id="KW-0723">Serine/threonine-protein kinase</keyword>
<sequence>MSCGMGFGLPPSLGNASEKGNLGFSVNCGGGGINNESEADYVEKCPRNRYLRYNDVLGKGAFKTVYKAFDQFDGIEVAWNRVKIDDVLRSPEDLEKLYSEGVKPASLNKVASPQIKEFIEKCLVPASQRLSAKELLKEPFLQFEHSKEPIRDSLRLPNEFHQPASSLNCGPHCMDIDHEYNQSMCTDSNSGSPHSSVLEFQRSHQNNEFRLKGKKIDDNSISLTLRIADQAGRVRNIHFQFYLDSDTALAVAAEMVEQLDLADHDVAFIADFIDSVVMEILPDWKASFESHSGGERSPSSLALIEDQWEMPFADFPYESEVEQDNVPDFQMDPHIRGNNSYENSNFVPRDPCMTNTGNKLSHGSMTSEVTAQDCSLKNEMMSKGSSQEISEMEFRDEYFECRRNETDRGIVECPLIAENSKLIDESDLKLELEAIETQYQQWFEELSRMRQEAMEATKKKWMTKKKASVH</sequence>
<name>A0ABR0CGW9_9LAMI</name>
<evidence type="ECO:0000256" key="5">
    <source>
        <dbReference type="ARBA" id="ARBA00022777"/>
    </source>
</evidence>
<dbReference type="EC" id="2.7.11.1" evidence="1"/>
<comment type="caution">
    <text evidence="11">The sequence shown here is derived from an EMBL/GenBank/DDBJ whole genome shotgun (WGS) entry which is preliminary data.</text>
</comment>
<dbReference type="InterPro" id="IPR050588">
    <property type="entry name" value="WNK_Ser-Thr_kinase"/>
</dbReference>
<dbReference type="EMBL" id="JAYDYQ010002688">
    <property type="protein sequence ID" value="KAK4476322.1"/>
    <property type="molecule type" value="Genomic_DNA"/>
</dbReference>
<feature type="coiled-coil region" evidence="9">
    <location>
        <begin position="425"/>
        <end position="459"/>
    </location>
</feature>